<dbReference type="Pfam" id="PF00583">
    <property type="entry name" value="Acetyltransf_1"/>
    <property type="match status" value="1"/>
</dbReference>
<evidence type="ECO:0000313" key="4">
    <source>
        <dbReference type="EMBL" id="MFC5892294.1"/>
    </source>
</evidence>
<keyword evidence="5" id="KW-1185">Reference proteome</keyword>
<dbReference type="PROSITE" id="PS51186">
    <property type="entry name" value="GNAT"/>
    <property type="match status" value="1"/>
</dbReference>
<dbReference type="RefSeq" id="WP_345087495.1">
    <property type="nucleotide sequence ID" value="NZ_BAAAWG010000013.1"/>
</dbReference>
<dbReference type="InterPro" id="IPR050832">
    <property type="entry name" value="Bact_Acetyltransf"/>
</dbReference>
<dbReference type="Gene3D" id="3.40.630.30">
    <property type="match status" value="1"/>
</dbReference>
<accession>A0ABW1FGJ2</accession>
<evidence type="ECO:0000256" key="2">
    <source>
        <dbReference type="ARBA" id="ARBA00023315"/>
    </source>
</evidence>
<reference evidence="5" key="1">
    <citation type="journal article" date="2019" name="Int. J. Syst. Evol. Microbiol.">
        <title>The Global Catalogue of Microorganisms (GCM) 10K type strain sequencing project: providing services to taxonomists for standard genome sequencing and annotation.</title>
        <authorList>
            <consortium name="The Broad Institute Genomics Platform"/>
            <consortium name="The Broad Institute Genome Sequencing Center for Infectious Disease"/>
            <person name="Wu L."/>
            <person name="Ma J."/>
        </authorList>
    </citation>
    <scope>NUCLEOTIDE SEQUENCE [LARGE SCALE GENOMIC DNA]</scope>
    <source>
        <strain evidence="5">CGMCC 1.15809</strain>
    </source>
</reference>
<dbReference type="CDD" id="cd04301">
    <property type="entry name" value="NAT_SF"/>
    <property type="match status" value="1"/>
</dbReference>
<keyword evidence="1 4" id="KW-0808">Transferase</keyword>
<name>A0ABW1FGJ2_9ACTN</name>
<dbReference type="Proteomes" id="UP001596241">
    <property type="component" value="Unassembled WGS sequence"/>
</dbReference>
<organism evidence="4 5">
    <name type="scientific">Streptomyces ramulosus</name>
    <dbReference type="NCBI Taxonomy" id="47762"/>
    <lineage>
        <taxon>Bacteria</taxon>
        <taxon>Bacillati</taxon>
        <taxon>Actinomycetota</taxon>
        <taxon>Actinomycetes</taxon>
        <taxon>Kitasatosporales</taxon>
        <taxon>Streptomycetaceae</taxon>
        <taxon>Streptomyces</taxon>
    </lineage>
</organism>
<sequence length="186" mass="20308">MNPDVRIRQLADGDWDALTTLEAATYTPLGLSEDRAALRSRADASPATCFVAERGGHLAGYLLALPYPSRAHPRLTRAEHRRFASRNLHLHDLVIAPPQRRRGLAGLLLHRLTATATTHGYEQISLIAVGGSHPFWAARGFTPDHRAPAPGPDYGPDALCMVRPLPARAGVRRPVRHRPAAPHEVS</sequence>
<evidence type="ECO:0000256" key="1">
    <source>
        <dbReference type="ARBA" id="ARBA00022679"/>
    </source>
</evidence>
<proteinExistence type="predicted"/>
<gene>
    <name evidence="4" type="ORF">ACFP3M_05615</name>
</gene>
<feature type="domain" description="N-acetyltransferase" evidence="3">
    <location>
        <begin position="5"/>
        <end position="166"/>
    </location>
</feature>
<dbReference type="InterPro" id="IPR016181">
    <property type="entry name" value="Acyl_CoA_acyltransferase"/>
</dbReference>
<dbReference type="PANTHER" id="PTHR43877:SF1">
    <property type="entry name" value="ACETYLTRANSFERASE"/>
    <property type="match status" value="1"/>
</dbReference>
<dbReference type="InterPro" id="IPR000182">
    <property type="entry name" value="GNAT_dom"/>
</dbReference>
<dbReference type="PANTHER" id="PTHR43877">
    <property type="entry name" value="AMINOALKYLPHOSPHONATE N-ACETYLTRANSFERASE-RELATED-RELATED"/>
    <property type="match status" value="1"/>
</dbReference>
<protein>
    <submittedName>
        <fullName evidence="4">GNAT family N-acetyltransferase</fullName>
        <ecNumber evidence="4">2.3.-.-</ecNumber>
    </submittedName>
</protein>
<evidence type="ECO:0000259" key="3">
    <source>
        <dbReference type="PROSITE" id="PS51186"/>
    </source>
</evidence>
<keyword evidence="2 4" id="KW-0012">Acyltransferase</keyword>
<dbReference type="GO" id="GO:0016746">
    <property type="term" value="F:acyltransferase activity"/>
    <property type="evidence" value="ECO:0007669"/>
    <property type="project" value="UniProtKB-KW"/>
</dbReference>
<evidence type="ECO:0000313" key="5">
    <source>
        <dbReference type="Proteomes" id="UP001596241"/>
    </source>
</evidence>
<comment type="caution">
    <text evidence="4">The sequence shown here is derived from an EMBL/GenBank/DDBJ whole genome shotgun (WGS) entry which is preliminary data.</text>
</comment>
<dbReference type="EC" id="2.3.-.-" evidence="4"/>
<dbReference type="EMBL" id="JBHSPW010000002">
    <property type="protein sequence ID" value="MFC5892294.1"/>
    <property type="molecule type" value="Genomic_DNA"/>
</dbReference>
<dbReference type="SUPFAM" id="SSF55729">
    <property type="entry name" value="Acyl-CoA N-acyltransferases (Nat)"/>
    <property type="match status" value="1"/>
</dbReference>